<protein>
    <submittedName>
        <fullName evidence="1">Uncharacterized protein</fullName>
    </submittedName>
</protein>
<proteinExistence type="predicted"/>
<reference evidence="1" key="2">
    <citation type="journal article" date="2015" name="Data Brief">
        <title>Shoot transcriptome of the giant reed, Arundo donax.</title>
        <authorList>
            <person name="Barrero R.A."/>
            <person name="Guerrero F.D."/>
            <person name="Moolhuijzen P."/>
            <person name="Goolsby J.A."/>
            <person name="Tidwell J."/>
            <person name="Bellgard S.E."/>
            <person name="Bellgard M.I."/>
        </authorList>
    </citation>
    <scope>NUCLEOTIDE SEQUENCE</scope>
    <source>
        <tissue evidence="1">Shoot tissue taken approximately 20 cm above the soil surface</tissue>
    </source>
</reference>
<organism evidence="1">
    <name type="scientific">Arundo donax</name>
    <name type="common">Giant reed</name>
    <name type="synonym">Donax arundinaceus</name>
    <dbReference type="NCBI Taxonomy" id="35708"/>
    <lineage>
        <taxon>Eukaryota</taxon>
        <taxon>Viridiplantae</taxon>
        <taxon>Streptophyta</taxon>
        <taxon>Embryophyta</taxon>
        <taxon>Tracheophyta</taxon>
        <taxon>Spermatophyta</taxon>
        <taxon>Magnoliopsida</taxon>
        <taxon>Liliopsida</taxon>
        <taxon>Poales</taxon>
        <taxon>Poaceae</taxon>
        <taxon>PACMAD clade</taxon>
        <taxon>Arundinoideae</taxon>
        <taxon>Arundineae</taxon>
        <taxon>Arundo</taxon>
    </lineage>
</organism>
<dbReference type="AlphaFoldDB" id="A0A0A8Y5Y9"/>
<name>A0A0A8Y5Y9_ARUDO</name>
<accession>A0A0A8Y5Y9</accession>
<reference evidence="1" key="1">
    <citation type="submission" date="2014-09" db="EMBL/GenBank/DDBJ databases">
        <authorList>
            <person name="Magalhaes I.L.F."/>
            <person name="Oliveira U."/>
            <person name="Santos F.R."/>
            <person name="Vidigal T.H.D.A."/>
            <person name="Brescovit A.D."/>
            <person name="Santos A.J."/>
        </authorList>
    </citation>
    <scope>NUCLEOTIDE SEQUENCE</scope>
    <source>
        <tissue evidence="1">Shoot tissue taken approximately 20 cm above the soil surface</tissue>
    </source>
</reference>
<dbReference type="EMBL" id="GBRH01277487">
    <property type="protein sequence ID" value="JAD20408.1"/>
    <property type="molecule type" value="Transcribed_RNA"/>
</dbReference>
<sequence length="22" mass="2687">MVDPASSSPCRTWWRREAEERH</sequence>
<evidence type="ECO:0000313" key="1">
    <source>
        <dbReference type="EMBL" id="JAD20408.1"/>
    </source>
</evidence>